<evidence type="ECO:0000256" key="1">
    <source>
        <dbReference type="ARBA" id="ARBA00004651"/>
    </source>
</evidence>
<dbReference type="Proteomes" id="UP000562254">
    <property type="component" value="Unassembled WGS sequence"/>
</dbReference>
<keyword evidence="5 6" id="KW-0472">Membrane</keyword>
<accession>A0A840Y8W9</accession>
<evidence type="ECO:0000313" key="8">
    <source>
        <dbReference type="EMBL" id="MBB5690304.1"/>
    </source>
</evidence>
<comment type="subcellular location">
    <subcellularLocation>
        <location evidence="1">Cell membrane</location>
        <topology evidence="1">Multi-pass membrane protein</topology>
    </subcellularLocation>
</comment>
<dbReference type="InterPro" id="IPR018076">
    <property type="entry name" value="T2SS_GspF_dom"/>
</dbReference>
<keyword evidence="4 6" id="KW-1133">Transmembrane helix</keyword>
<dbReference type="AlphaFoldDB" id="A0A840Y8W9"/>
<evidence type="ECO:0000313" key="9">
    <source>
        <dbReference type="Proteomes" id="UP000562254"/>
    </source>
</evidence>
<keyword evidence="3 6" id="KW-0812">Transmembrane</keyword>
<gene>
    <name evidence="8" type="ORF">FHS88_002437</name>
</gene>
<dbReference type="Pfam" id="PF00482">
    <property type="entry name" value="T2SSF"/>
    <property type="match status" value="1"/>
</dbReference>
<evidence type="ECO:0000259" key="7">
    <source>
        <dbReference type="Pfam" id="PF00482"/>
    </source>
</evidence>
<feature type="transmembrane region" description="Helical" evidence="6">
    <location>
        <begin position="108"/>
        <end position="126"/>
    </location>
</feature>
<reference evidence="8 9" key="1">
    <citation type="submission" date="2020-08" db="EMBL/GenBank/DDBJ databases">
        <title>Genomic Encyclopedia of Type Strains, Phase IV (KMG-IV): sequencing the most valuable type-strain genomes for metagenomic binning, comparative biology and taxonomic classification.</title>
        <authorList>
            <person name="Goeker M."/>
        </authorList>
    </citation>
    <scope>NUCLEOTIDE SEQUENCE [LARGE SCALE GENOMIC DNA]</scope>
    <source>
        <strain evidence="8 9">DSM 25895</strain>
    </source>
</reference>
<feature type="transmembrane region" description="Helical" evidence="6">
    <location>
        <begin position="6"/>
        <end position="31"/>
    </location>
</feature>
<name>A0A840Y8W9_9PROT</name>
<feature type="transmembrane region" description="Helical" evidence="6">
    <location>
        <begin position="281"/>
        <end position="307"/>
    </location>
</feature>
<feature type="domain" description="Type II secretion system protein GspF" evidence="7">
    <location>
        <begin position="174"/>
        <end position="302"/>
    </location>
</feature>
<dbReference type="EMBL" id="JACIJE010000006">
    <property type="protein sequence ID" value="MBB5690304.1"/>
    <property type="molecule type" value="Genomic_DNA"/>
</dbReference>
<dbReference type="GO" id="GO:0005886">
    <property type="term" value="C:plasma membrane"/>
    <property type="evidence" value="ECO:0007669"/>
    <property type="project" value="UniProtKB-SubCell"/>
</dbReference>
<protein>
    <submittedName>
        <fullName evidence="8">Tight adherence protein C</fullName>
    </submittedName>
</protein>
<organism evidence="8 9">
    <name type="scientific">Neoroseomonas alkaliterrae</name>
    <dbReference type="NCBI Taxonomy" id="1452450"/>
    <lineage>
        <taxon>Bacteria</taxon>
        <taxon>Pseudomonadati</taxon>
        <taxon>Pseudomonadota</taxon>
        <taxon>Alphaproteobacteria</taxon>
        <taxon>Acetobacterales</taxon>
        <taxon>Acetobacteraceae</taxon>
        <taxon>Neoroseomonas</taxon>
    </lineage>
</organism>
<proteinExistence type="predicted"/>
<evidence type="ECO:0000256" key="6">
    <source>
        <dbReference type="SAM" id="Phobius"/>
    </source>
</evidence>
<sequence length="320" mass="34471">MLDLLLQGGIAPILAVIGAVLLAVSAAVILARGAEDKDLESRVQSVLRPVGAGPQAISGATIRAAAPFRKLGEALRNTTLVSDRDVEDFQMAIAAAGLNPRAAVPTFIGVKAVLMVALPLFALIYAQASGYDMPRTAVVVFGGILLGIFGPNFFLNYLKRKHEEKLRKGLPDALDLLVVCAEAGLGIETALDRVAREMENSNRPLAISFLVLVQELRMLPDRRQALERFAERTNFEGFKRLGGTLSQTLKYGTPLAQALRVLAAEMRQDRMLRIEEKAIRLPALLVIPLILFIMPAVFIALVGPSVLELGKGLFSGMNAP</sequence>
<evidence type="ECO:0000256" key="3">
    <source>
        <dbReference type="ARBA" id="ARBA00022692"/>
    </source>
</evidence>
<dbReference type="PANTHER" id="PTHR35007">
    <property type="entry name" value="INTEGRAL MEMBRANE PROTEIN-RELATED"/>
    <property type="match status" value="1"/>
</dbReference>
<dbReference type="PANTHER" id="PTHR35007:SF2">
    <property type="entry name" value="PILUS ASSEMBLE PROTEIN"/>
    <property type="match status" value="1"/>
</dbReference>
<keyword evidence="9" id="KW-1185">Reference proteome</keyword>
<evidence type="ECO:0000256" key="2">
    <source>
        <dbReference type="ARBA" id="ARBA00022475"/>
    </source>
</evidence>
<feature type="transmembrane region" description="Helical" evidence="6">
    <location>
        <begin position="138"/>
        <end position="158"/>
    </location>
</feature>
<dbReference type="RefSeq" id="WP_184484952.1">
    <property type="nucleotide sequence ID" value="NZ_JAAEDJ010000044.1"/>
</dbReference>
<keyword evidence="2" id="KW-1003">Cell membrane</keyword>
<evidence type="ECO:0000256" key="5">
    <source>
        <dbReference type="ARBA" id="ARBA00023136"/>
    </source>
</evidence>
<comment type="caution">
    <text evidence="8">The sequence shown here is derived from an EMBL/GenBank/DDBJ whole genome shotgun (WGS) entry which is preliminary data.</text>
</comment>
<evidence type="ECO:0000256" key="4">
    <source>
        <dbReference type="ARBA" id="ARBA00022989"/>
    </source>
</evidence>